<dbReference type="PANTHER" id="PTHR42060:SF1">
    <property type="entry name" value="NHL REPEAT-CONTAINING PROTEIN"/>
    <property type="match status" value="1"/>
</dbReference>
<sequence length="1158" mass="127645">MLVSGEFILVSTLLSLASASPTAAISASQWPTDLKVKQLANFGPSSWIENLAIRHSGEVLATQLLNPRILQVDPGGKLPPIVIHSWAEGASAGKYASVLGITETRHDEFYVAVAGQYDENMILLPNSTDYIFRVDFSTLEMSSTGEVLSNATVTKLTDLEGSQLVNGATTLNEDAILVSDSYNGWVYKVDVRTGAYDVIVEDPLMKKSSGSEGKTGVNGIKVFRGYLYWTNTDAGLQARIKINEDGKPCGASEILASNLTEPDDFILDENGAAYIALGPLNEVRVVHPGGSSRSAAVDGPTAAKFGRQHGDHHRLYFSTHGGSNILSNNSRAIYNGTISLSSCFVLVNFFTVRPPSLHLPNGWLSLNVTPTTMSLFHDSPIVQPKCYGGVKSRSQLNVSSTPARQRRILSKSISIPSLPSVVRNSLSWAGDALNAYRDGASGEQRKALTDIEDGKQILYLRMRNAVSYEEWRNCACELDELEDNNTWKQTFECSEYNPHLVQERLKQLEEARISCDVSRMLFLIRTSLSRDLGNMGNAALYRHSHVGTKDLIDRYITTALDTISMLVELAGKKCDVLESRYMLDQLLAARQAFGRSALLFSGGATFGMNHIGVLKALWEAKLLPRIISGASAGSIVCAVFCTRTDDELPALLDTYAYGDFAVFDEEGKEENILQKTARFLKYGSFLDISHLARVMRNWLGDITFQEAYNRTRRILNICVSSAGVYELPRLLNYITAPNVMIWSAVAVSCSVPLVFTPFVLMAKDPLTGEAVPWTDFHKQYIDGSVDGDLPMTRLSEMFNVNHFIVSQVNPHVVPFLPKDDGPSHGPMQTSSSPSWLHTVTHLAKDEILHRMTVLSDLGIFPTSLTKAASIMNQKYYGDINIYPEILYANFPRILKNPTTEFMLQACLSGERATWPKLGQIRNHCAIELALDSAIQQMRVRVAFSPSLVDLRYRGLNGHSIDSLDSSGGRGRMLNRRSSYDHEVERMERMRPNSGRRSTAQVRRSRSEFLAEQSNTLSVVRSAEVGQEIQDRSDDRPRDLTVDGTYCIDFDYDETDLSSPERPVLLRGSSWGSSAGVQPGSRHGQQSPVRTRPSLTSTASVMSPFVGASRWPSSTHTTDDASTRMSLYSKTISPPRSLLQMTPAVHGGATGSSTRHSYS</sequence>
<dbReference type="CDD" id="cd07230">
    <property type="entry name" value="Pat_TGL4-5_like"/>
    <property type="match status" value="1"/>
</dbReference>
<feature type="region of interest" description="Disordered" evidence="4">
    <location>
        <begin position="1056"/>
        <end position="1095"/>
    </location>
</feature>
<dbReference type="SUPFAM" id="SSF63829">
    <property type="entry name" value="Calcium-dependent phosphotriesterase"/>
    <property type="match status" value="1"/>
</dbReference>
<dbReference type="GO" id="GO:0004806">
    <property type="term" value="F:triacylglycerol lipase activity"/>
    <property type="evidence" value="ECO:0007669"/>
    <property type="project" value="InterPro"/>
</dbReference>
<feature type="active site" description="Proton acceptor" evidence="3">
    <location>
        <position position="782"/>
    </location>
</feature>
<dbReference type="Gene3D" id="3.40.1090.10">
    <property type="entry name" value="Cytosolic phospholipase A2 catalytic domain"/>
    <property type="match status" value="2"/>
</dbReference>
<reference evidence="7" key="2">
    <citation type="submission" date="2020-04" db="EMBL/GenBank/DDBJ databases">
        <authorList>
            <person name="Santos R.A.C."/>
            <person name="Steenwyk J.L."/>
            <person name="Rivero-Menendez O."/>
            <person name="Mead M.E."/>
            <person name="Silva L.P."/>
            <person name="Bastos R.W."/>
            <person name="Alastruey-Izquierdo A."/>
            <person name="Goldman G.H."/>
            <person name="Rokas A."/>
        </authorList>
    </citation>
    <scope>NUCLEOTIDE SEQUENCE</scope>
    <source>
        <strain evidence="7">CNM-CM6805</strain>
    </source>
</reference>
<dbReference type="InterPro" id="IPR016035">
    <property type="entry name" value="Acyl_Trfase/lysoPLipase"/>
</dbReference>
<evidence type="ECO:0000313" key="8">
    <source>
        <dbReference type="Proteomes" id="UP000653565"/>
    </source>
</evidence>
<dbReference type="GO" id="GO:0016042">
    <property type="term" value="P:lipid catabolic process"/>
    <property type="evidence" value="ECO:0007669"/>
    <property type="project" value="UniProtKB-UniRule"/>
</dbReference>
<dbReference type="Gene3D" id="2.120.10.30">
    <property type="entry name" value="TolB, C-terminal domain"/>
    <property type="match status" value="1"/>
</dbReference>
<dbReference type="EMBL" id="JAAAPX010000063">
    <property type="protein sequence ID" value="KAF4235014.1"/>
    <property type="molecule type" value="Genomic_DNA"/>
</dbReference>
<dbReference type="InterPro" id="IPR052998">
    <property type="entry name" value="Hetero-Diels-Alderase-like"/>
</dbReference>
<evidence type="ECO:0000259" key="6">
    <source>
        <dbReference type="PROSITE" id="PS51635"/>
    </source>
</evidence>
<reference evidence="7" key="1">
    <citation type="journal article" date="2020" name="bioRxiv">
        <title>Genomic and phenotypic heterogeneity of clinical isolates of the human pathogens Aspergillus fumigatus, Aspergillus lentulus and Aspergillus fumigatiaffinis.</title>
        <authorList>
            <person name="dos Santos R.A.C."/>
            <person name="Steenwyk J.L."/>
            <person name="Rivero-Menendez O."/>
            <person name="Mead M.E."/>
            <person name="Silva L.P."/>
            <person name="Bastos R.W."/>
            <person name="Alastruey-Izquierdo A."/>
            <person name="Goldman G.H."/>
            <person name="Rokas A."/>
        </authorList>
    </citation>
    <scope>NUCLEOTIDE SEQUENCE</scope>
    <source>
        <strain evidence="7">CNM-CM6805</strain>
    </source>
</reference>
<comment type="caution">
    <text evidence="7">The sequence shown here is derived from an EMBL/GenBank/DDBJ whole genome shotgun (WGS) entry which is preliminary data.</text>
</comment>
<dbReference type="GO" id="GO:0006641">
    <property type="term" value="P:triglyceride metabolic process"/>
    <property type="evidence" value="ECO:0007669"/>
    <property type="project" value="UniProtKB-ARBA"/>
</dbReference>
<evidence type="ECO:0000256" key="1">
    <source>
        <dbReference type="ARBA" id="ARBA00002682"/>
    </source>
</evidence>
<dbReference type="InterPro" id="IPR011042">
    <property type="entry name" value="6-blade_b-propeller_TolB-like"/>
</dbReference>
<dbReference type="InterPro" id="IPR021771">
    <property type="entry name" value="Triacylglycerol_lipase_N"/>
</dbReference>
<evidence type="ECO:0000256" key="3">
    <source>
        <dbReference type="PROSITE-ProRule" id="PRU01161"/>
    </source>
</evidence>
<comment type="function">
    <text evidence="1">Probable lipid hydrolase.</text>
</comment>
<organism evidence="7 8">
    <name type="scientific">Aspergillus fumigatiaffinis</name>
    <dbReference type="NCBI Taxonomy" id="340414"/>
    <lineage>
        <taxon>Eukaryota</taxon>
        <taxon>Fungi</taxon>
        <taxon>Dikarya</taxon>
        <taxon>Ascomycota</taxon>
        <taxon>Pezizomycotina</taxon>
        <taxon>Eurotiomycetes</taxon>
        <taxon>Eurotiomycetidae</taxon>
        <taxon>Eurotiales</taxon>
        <taxon>Aspergillaceae</taxon>
        <taxon>Aspergillus</taxon>
        <taxon>Aspergillus subgen. Fumigati</taxon>
    </lineage>
</organism>
<name>A0A8H4GQK6_9EURO</name>
<evidence type="ECO:0000256" key="4">
    <source>
        <dbReference type="SAM" id="MobiDB-lite"/>
    </source>
</evidence>
<dbReference type="InterPro" id="IPR002641">
    <property type="entry name" value="PNPLA_dom"/>
</dbReference>
<comment type="caution">
    <text evidence="3">Lacks conserved residue(s) required for the propagation of feature annotation.</text>
</comment>
<evidence type="ECO:0000256" key="2">
    <source>
        <dbReference type="ARBA" id="ARBA00023098"/>
    </source>
</evidence>
<proteinExistence type="predicted"/>
<accession>A0A8H4GQK6</accession>
<feature type="active site" description="Nucleophile" evidence="3">
    <location>
        <position position="631"/>
    </location>
</feature>
<dbReference type="Pfam" id="PF01734">
    <property type="entry name" value="Patatin"/>
    <property type="match status" value="1"/>
</dbReference>
<feature type="signal peptide" evidence="5">
    <location>
        <begin position="1"/>
        <end position="19"/>
    </location>
</feature>
<keyword evidence="3" id="KW-0378">Hydrolase</keyword>
<protein>
    <recommendedName>
        <fullName evidence="6">PNPLA domain-containing protein</fullName>
    </recommendedName>
</protein>
<dbReference type="PROSITE" id="PS51635">
    <property type="entry name" value="PNPLA"/>
    <property type="match status" value="1"/>
</dbReference>
<dbReference type="OrthoDB" id="10049244at2759"/>
<feature type="region of interest" description="Disordered" evidence="4">
    <location>
        <begin position="1132"/>
        <end position="1158"/>
    </location>
</feature>
<evidence type="ECO:0000256" key="5">
    <source>
        <dbReference type="SAM" id="SignalP"/>
    </source>
</evidence>
<feature type="chain" id="PRO_5044155002" description="PNPLA domain-containing protein" evidence="5">
    <location>
        <begin position="20"/>
        <end position="1158"/>
    </location>
</feature>
<dbReference type="PANTHER" id="PTHR42060">
    <property type="entry name" value="NHL REPEAT-CONTAINING PROTEIN-RELATED"/>
    <property type="match status" value="1"/>
</dbReference>
<feature type="short sequence motif" description="GXSXG" evidence="3">
    <location>
        <begin position="629"/>
        <end position="633"/>
    </location>
</feature>
<evidence type="ECO:0000313" key="7">
    <source>
        <dbReference type="EMBL" id="KAF4235014.1"/>
    </source>
</evidence>
<dbReference type="Proteomes" id="UP000653565">
    <property type="component" value="Unassembled WGS sequence"/>
</dbReference>
<feature type="compositionally biased region" description="Polar residues" evidence="4">
    <location>
        <begin position="1082"/>
        <end position="1095"/>
    </location>
</feature>
<keyword evidence="5" id="KW-0732">Signal</keyword>
<dbReference type="AlphaFoldDB" id="A0A8H4GQK6"/>
<gene>
    <name evidence="7" type="ORF">CNMCM6805_008323</name>
</gene>
<dbReference type="Pfam" id="PF11815">
    <property type="entry name" value="DUF3336"/>
    <property type="match status" value="1"/>
</dbReference>
<feature type="domain" description="PNPLA" evidence="6">
    <location>
        <begin position="598"/>
        <end position="795"/>
    </location>
</feature>
<keyword evidence="8" id="KW-1185">Reference proteome</keyword>
<keyword evidence="2 3" id="KW-0443">Lipid metabolism</keyword>
<keyword evidence="3" id="KW-0442">Lipid degradation</keyword>
<dbReference type="SUPFAM" id="SSF52151">
    <property type="entry name" value="FabD/lysophospholipase-like"/>
    <property type="match status" value="1"/>
</dbReference>